<reference evidence="5 6" key="1">
    <citation type="submission" date="2017-04" db="EMBL/GenBank/DDBJ databases">
        <title>A new member of the family Flavobacteriaceae isolated from ascidians.</title>
        <authorList>
            <person name="Chen L."/>
        </authorList>
    </citation>
    <scope>NUCLEOTIDE SEQUENCE [LARGE SCALE GENOMIC DNA]</scope>
    <source>
        <strain evidence="5 6">HQA918</strain>
    </source>
</reference>
<evidence type="ECO:0000313" key="6">
    <source>
        <dbReference type="Proteomes" id="UP000219559"/>
    </source>
</evidence>
<dbReference type="InterPro" id="IPR036129">
    <property type="entry name" value="Glycerate_kinase_sf"/>
</dbReference>
<dbReference type="Proteomes" id="UP000219559">
    <property type="component" value="Unassembled WGS sequence"/>
</dbReference>
<proteinExistence type="inferred from homology"/>
<protein>
    <submittedName>
        <fullName evidence="5">Glycerate kinase</fullName>
    </submittedName>
</protein>
<dbReference type="GO" id="GO:0008887">
    <property type="term" value="F:glycerate kinase activity"/>
    <property type="evidence" value="ECO:0007669"/>
    <property type="project" value="UniProtKB-UniRule"/>
</dbReference>
<dbReference type="InterPro" id="IPR004381">
    <property type="entry name" value="Glycerate_kinase"/>
</dbReference>
<sequence length="378" mass="38985">MNIVLAPDSFKECLSATEVAQAMAQGILEVVPEANIKQIPISDGGEGLLDALVLPLGGTIKSTEVQDPLGRLITAEYGLLPDGKTAVIEMAKASGLELLTPAEKNPLITTTYGTGQLARAALDQGCDRFILGIGGSATNDGGVGMAQALGYRFLDGEGNELPPGGGSLGNLVTIDSSHVDPRIKNASFTVACDVSNPFIGATGASKIYGPQKGAKPDMVELLDANLQHLAETISQQLKVDIAQVPGSGAAGGLGGGLLAFFQGHLKQGIELILQTLELDKHLQNADLVFTGEGKIDGQTLYGKTIAGLGRLAQKHNVPVIAVAGKLGEGSENLAQIGVTASFSIVNGPMTLSDSMANAGPLIQKQLSQIMRCITLSIK</sequence>
<gene>
    <name evidence="5" type="ORF">B7P33_14225</name>
</gene>
<dbReference type="AlphaFoldDB" id="A0A2A4G4L2"/>
<dbReference type="InterPro" id="IPR018193">
    <property type="entry name" value="Glyc_kinase_flavodox-like_fold"/>
</dbReference>
<dbReference type="PIRSF" id="PIRSF006078">
    <property type="entry name" value="GlxK"/>
    <property type="match status" value="1"/>
</dbReference>
<evidence type="ECO:0000256" key="1">
    <source>
        <dbReference type="ARBA" id="ARBA00006284"/>
    </source>
</evidence>
<dbReference type="SUPFAM" id="SSF110738">
    <property type="entry name" value="Glycerate kinase I"/>
    <property type="match status" value="1"/>
</dbReference>
<keyword evidence="6" id="KW-1185">Reference proteome</keyword>
<dbReference type="PANTHER" id="PTHR21599">
    <property type="entry name" value="GLYCERATE KINASE"/>
    <property type="match status" value="1"/>
</dbReference>
<evidence type="ECO:0000256" key="4">
    <source>
        <dbReference type="PIRNR" id="PIRNR006078"/>
    </source>
</evidence>
<dbReference type="Gene3D" id="3.90.1510.10">
    <property type="entry name" value="Glycerate kinase, domain 2"/>
    <property type="match status" value="1"/>
</dbReference>
<evidence type="ECO:0000313" key="5">
    <source>
        <dbReference type="EMBL" id="PCE63371.1"/>
    </source>
</evidence>
<dbReference type="InterPro" id="IPR018197">
    <property type="entry name" value="Glycerate_kinase_RE-like"/>
</dbReference>
<dbReference type="Gene3D" id="3.40.50.10350">
    <property type="entry name" value="Glycerate kinase, domain 1"/>
    <property type="match status" value="1"/>
</dbReference>
<dbReference type="NCBIfam" id="TIGR00045">
    <property type="entry name" value="glycerate kinase"/>
    <property type="match status" value="1"/>
</dbReference>
<keyword evidence="2 4" id="KW-0808">Transferase</keyword>
<keyword evidence="3 4" id="KW-0418">Kinase</keyword>
<evidence type="ECO:0000256" key="2">
    <source>
        <dbReference type="ARBA" id="ARBA00022679"/>
    </source>
</evidence>
<dbReference type="GO" id="GO:0031388">
    <property type="term" value="P:organic acid phosphorylation"/>
    <property type="evidence" value="ECO:0007669"/>
    <property type="project" value="UniProtKB-UniRule"/>
</dbReference>
<evidence type="ECO:0000256" key="3">
    <source>
        <dbReference type="ARBA" id="ARBA00022777"/>
    </source>
</evidence>
<dbReference type="OrthoDB" id="9774290at2"/>
<dbReference type="EMBL" id="NBWU01000005">
    <property type="protein sequence ID" value="PCE63371.1"/>
    <property type="molecule type" value="Genomic_DNA"/>
</dbReference>
<accession>A0A2A4G4L2</accession>
<dbReference type="Pfam" id="PF02595">
    <property type="entry name" value="Gly_kinase"/>
    <property type="match status" value="1"/>
</dbReference>
<dbReference type="PANTHER" id="PTHR21599:SF0">
    <property type="entry name" value="GLYCERATE KINASE"/>
    <property type="match status" value="1"/>
</dbReference>
<name>A0A2A4G4L2_9FLAO</name>
<comment type="caution">
    <text evidence="5">The sequence shown here is derived from an EMBL/GenBank/DDBJ whole genome shotgun (WGS) entry which is preliminary data.</text>
</comment>
<comment type="similarity">
    <text evidence="1 4">Belongs to the glycerate kinase type-1 family.</text>
</comment>
<organism evidence="5 6">
    <name type="scientific">Sediminicola luteus</name>
    <dbReference type="NCBI Taxonomy" id="319238"/>
    <lineage>
        <taxon>Bacteria</taxon>
        <taxon>Pseudomonadati</taxon>
        <taxon>Bacteroidota</taxon>
        <taxon>Flavobacteriia</taxon>
        <taxon>Flavobacteriales</taxon>
        <taxon>Flavobacteriaceae</taxon>
        <taxon>Sediminicola</taxon>
    </lineage>
</organism>
<dbReference type="RefSeq" id="WP_097443325.1">
    <property type="nucleotide sequence ID" value="NZ_NBWU01000005.1"/>
</dbReference>